<evidence type="ECO:0000256" key="1">
    <source>
        <dbReference type="SAM" id="Phobius"/>
    </source>
</evidence>
<reference evidence="2 3" key="1">
    <citation type="journal article" date="2017" name="Nat. Microbiol.">
        <title>Natural product diversity associated with the nematode symbionts Photorhabdus and Xenorhabdus.</title>
        <authorList>
            <person name="Tobias N.J."/>
            <person name="Wolff H."/>
            <person name="Djahanschiri B."/>
            <person name="Grundmann F."/>
            <person name="Kronenwerth M."/>
            <person name="Shi Y.M."/>
            <person name="Simonyi S."/>
            <person name="Grun P."/>
            <person name="Shapiro-Ilan D."/>
            <person name="Pidot S.J."/>
            <person name="Stinear T.P."/>
            <person name="Ebersberger I."/>
            <person name="Bode H.B."/>
        </authorList>
    </citation>
    <scope>NUCLEOTIDE SEQUENCE [LARGE SCALE GENOMIC DNA]</scope>
    <source>
        <strain evidence="2 3">DSM 16342</strain>
    </source>
</reference>
<gene>
    <name evidence="2" type="ORF">Xbud_03292</name>
</gene>
<dbReference type="AlphaFoldDB" id="A0A2D0IRP6"/>
<dbReference type="Proteomes" id="UP000225833">
    <property type="component" value="Unassembled WGS sequence"/>
</dbReference>
<organism evidence="2 3">
    <name type="scientific">Xenorhabdus budapestensis</name>
    <dbReference type="NCBI Taxonomy" id="290110"/>
    <lineage>
        <taxon>Bacteria</taxon>
        <taxon>Pseudomonadati</taxon>
        <taxon>Pseudomonadota</taxon>
        <taxon>Gammaproteobacteria</taxon>
        <taxon>Enterobacterales</taxon>
        <taxon>Morganellaceae</taxon>
        <taxon>Xenorhabdus</taxon>
    </lineage>
</organism>
<name>A0A2D0IRP6_XENBU</name>
<accession>A0A2D0IRP6</accession>
<keyword evidence="1" id="KW-0472">Membrane</keyword>
<evidence type="ECO:0000313" key="2">
    <source>
        <dbReference type="EMBL" id="PHM24523.1"/>
    </source>
</evidence>
<dbReference type="EMBL" id="NIBS01000025">
    <property type="protein sequence ID" value="PHM24523.1"/>
    <property type="molecule type" value="Genomic_DNA"/>
</dbReference>
<protein>
    <submittedName>
        <fullName evidence="2">Uncharacterized protein</fullName>
    </submittedName>
</protein>
<proteinExistence type="predicted"/>
<keyword evidence="1" id="KW-0812">Transmembrane</keyword>
<sequence length="209" mass="25429">MNLLKKKLIVKIAILTIFTLFFSGAYYMYMQKFQMYIRVTSYDVNSSEFPSKKVWFDASEWLKSSQYIKVHDAYLINKKFVPIENLNTLSITMTLQDEIDSSIKFSELNVLKDMEAIKFLQLMQNKMNYEYIYTKFDEESLKPVLDFFLIKFPYKEKKYELLVMRRKYGNEYVYDHFDSIYRENEWHKHNKDTLIYRDYLAGKIDSYKQ</sequence>
<dbReference type="OrthoDB" id="6623779at2"/>
<dbReference type="RefSeq" id="WP_099137029.1">
    <property type="nucleotide sequence ID" value="NZ_CAWNNJ010000092.1"/>
</dbReference>
<keyword evidence="1" id="KW-1133">Transmembrane helix</keyword>
<comment type="caution">
    <text evidence="2">The sequence shown here is derived from an EMBL/GenBank/DDBJ whole genome shotgun (WGS) entry which is preliminary data.</text>
</comment>
<feature type="transmembrane region" description="Helical" evidence="1">
    <location>
        <begin position="12"/>
        <end position="29"/>
    </location>
</feature>
<evidence type="ECO:0000313" key="3">
    <source>
        <dbReference type="Proteomes" id="UP000225833"/>
    </source>
</evidence>